<dbReference type="InterPro" id="IPR011747">
    <property type="entry name" value="CHP02241"/>
</dbReference>
<dbReference type="PANTHER" id="PTHR38009">
    <property type="entry name" value="CONSERVED HYPOTHETICAL PHAGE TAIL PROTEIN"/>
    <property type="match status" value="1"/>
</dbReference>
<reference evidence="3" key="1">
    <citation type="submission" date="2018-11" db="EMBL/GenBank/DDBJ databases">
        <title>Proposal to divide the Flavobacteriaceae and reorganize its genera based on Amino Acid Identity values calculated from whole genome sequences.</title>
        <authorList>
            <person name="Nicholson A.C."/>
            <person name="Gulvik C.A."/>
            <person name="Whitney A.M."/>
            <person name="Humrighouse B.W."/>
            <person name="Bell M."/>
            <person name="Holmes B."/>
            <person name="Steigerwalt A."/>
            <person name="Villarma A."/>
            <person name="Sheth M."/>
            <person name="Batra D."/>
            <person name="Pryor J."/>
            <person name="Bernardet J.-F."/>
            <person name="Hugo C."/>
            <person name="Kampfer P."/>
            <person name="Newman J."/>
            <person name="Mcquiston J.R."/>
        </authorList>
    </citation>
    <scope>NUCLEOTIDE SEQUENCE [LARGE SCALE GENOMIC DNA]</scope>
    <source>
        <strain evidence="3">DSM 15235</strain>
    </source>
</reference>
<proteinExistence type="predicted"/>
<reference evidence="2 4" key="2">
    <citation type="submission" date="2019-03" db="EMBL/GenBank/DDBJ databases">
        <title>Genomic Encyclopedia of Archaeal and Bacterial Type Strains, Phase II (KMG-II): from individual species to whole genera.</title>
        <authorList>
            <person name="Goeker M."/>
        </authorList>
    </citation>
    <scope>NUCLEOTIDE SEQUENCE [LARGE SCALE GENOMIC DNA]</scope>
    <source>
        <strain evidence="2 4">DSM 15235</strain>
    </source>
</reference>
<accession>A0A3N0W5E7</accession>
<dbReference type="RefSeq" id="WP_123261986.1">
    <property type="nucleotide sequence ID" value="NZ_CP095185.1"/>
</dbReference>
<evidence type="ECO:0000313" key="1">
    <source>
        <dbReference type="EMBL" id="ROI00282.1"/>
    </source>
</evidence>
<evidence type="ECO:0000313" key="2">
    <source>
        <dbReference type="EMBL" id="TDX94758.1"/>
    </source>
</evidence>
<dbReference type="EMBL" id="SOQW01000001">
    <property type="protein sequence ID" value="TDX94758.1"/>
    <property type="molecule type" value="Genomic_DNA"/>
</dbReference>
<dbReference type="AlphaFoldDB" id="A0A3N0W5E7"/>
<evidence type="ECO:0000313" key="4">
    <source>
        <dbReference type="Proteomes" id="UP000295709"/>
    </source>
</evidence>
<keyword evidence="4" id="KW-1185">Reference proteome</keyword>
<dbReference type="GO" id="GO:0005198">
    <property type="term" value="F:structural molecule activity"/>
    <property type="evidence" value="ECO:0007669"/>
    <property type="project" value="InterPro"/>
</dbReference>
<dbReference type="Proteomes" id="UP000295709">
    <property type="component" value="Unassembled WGS sequence"/>
</dbReference>
<name>A0A3N0W5E7_9FLAO</name>
<dbReference type="NCBIfam" id="TIGR02241">
    <property type="entry name" value="conserved hypothetical phage tail region protein"/>
    <property type="match status" value="1"/>
</dbReference>
<gene>
    <name evidence="2" type="ORF">BCF50_0528</name>
    <name evidence="1" type="ORF">EGI05_05195</name>
</gene>
<organism evidence="1 3">
    <name type="scientific">Chryseobacterium daecheongense</name>
    <dbReference type="NCBI Taxonomy" id="192389"/>
    <lineage>
        <taxon>Bacteria</taxon>
        <taxon>Pseudomonadati</taxon>
        <taxon>Bacteroidota</taxon>
        <taxon>Flavobacteriia</taxon>
        <taxon>Flavobacteriales</taxon>
        <taxon>Weeksellaceae</taxon>
        <taxon>Chryseobacterium group</taxon>
        <taxon>Chryseobacterium</taxon>
    </lineage>
</organism>
<dbReference type="Proteomes" id="UP000269375">
    <property type="component" value="Unassembled WGS sequence"/>
</dbReference>
<dbReference type="OrthoDB" id="73314at2"/>
<dbReference type="Pfam" id="PF06841">
    <property type="entry name" value="Phage_T4_gp19"/>
    <property type="match status" value="1"/>
</dbReference>
<dbReference type="InterPro" id="IPR010667">
    <property type="entry name" value="Phage_T4_Gp19"/>
</dbReference>
<sequence>MPPKVINRYHFQVEWGGNRIDFLEVSGLDMHIDVISVREGSSKLDSEMKTPGLLKFSDVTLKRTIVKGDNDFFNWIRTKYFGSVERRDVVIKLLDDQHNPLIVWKLQNCFPSQYIGPVLISNDSQVATESLVLTHEGMSIESIK</sequence>
<evidence type="ECO:0000313" key="3">
    <source>
        <dbReference type="Proteomes" id="UP000269375"/>
    </source>
</evidence>
<dbReference type="PANTHER" id="PTHR38009:SF1">
    <property type="entry name" value="CONSERVED HYPOTHETICAL PHAGE TAIL PROTEIN"/>
    <property type="match status" value="1"/>
</dbReference>
<protein>
    <submittedName>
        <fullName evidence="1">Phage tail protein</fullName>
    </submittedName>
    <submittedName>
        <fullName evidence="2">Phage tail-like protein</fullName>
    </submittedName>
</protein>
<dbReference type="EMBL" id="RJTX01000001">
    <property type="protein sequence ID" value="ROI00282.1"/>
    <property type="molecule type" value="Genomic_DNA"/>
</dbReference>
<comment type="caution">
    <text evidence="1">The sequence shown here is derived from an EMBL/GenBank/DDBJ whole genome shotgun (WGS) entry which is preliminary data.</text>
</comment>